<dbReference type="EMBL" id="QGKX02000996">
    <property type="protein sequence ID" value="KAF3559172.1"/>
    <property type="molecule type" value="Genomic_DNA"/>
</dbReference>
<name>A0A8S9QZF2_BRACR</name>
<sequence>MLRVNPAVWMQDFVLLISNFSAGLGEHELEKLLVQKDKREGLLPDPVTKGKSGCTQGGGFMRSQGIFGTEDWDQQSSCSTDCLILTVYQLEHLLEGPHGEPSYLSLESSPEQMSGIRYRGIDRFPGSDSALLSRKDVVGLICTVAVGFTGSGIHFDLADL</sequence>
<reference evidence="1" key="1">
    <citation type="submission" date="2019-12" db="EMBL/GenBank/DDBJ databases">
        <title>Genome sequencing and annotation of Brassica cretica.</title>
        <authorList>
            <person name="Studholme D.J."/>
            <person name="Sarris P."/>
        </authorList>
    </citation>
    <scope>NUCLEOTIDE SEQUENCE</scope>
    <source>
        <strain evidence="1">PFS-109/04</strain>
        <tissue evidence="1">Leaf</tissue>
    </source>
</reference>
<proteinExistence type="predicted"/>
<protein>
    <submittedName>
        <fullName evidence="1">Uncharacterized protein</fullName>
    </submittedName>
</protein>
<gene>
    <name evidence="1" type="ORF">F2Q69_00015936</name>
</gene>
<dbReference type="AlphaFoldDB" id="A0A8S9QZF2"/>
<accession>A0A8S9QZF2</accession>
<evidence type="ECO:0000313" key="2">
    <source>
        <dbReference type="Proteomes" id="UP000712600"/>
    </source>
</evidence>
<organism evidence="1 2">
    <name type="scientific">Brassica cretica</name>
    <name type="common">Mustard</name>
    <dbReference type="NCBI Taxonomy" id="69181"/>
    <lineage>
        <taxon>Eukaryota</taxon>
        <taxon>Viridiplantae</taxon>
        <taxon>Streptophyta</taxon>
        <taxon>Embryophyta</taxon>
        <taxon>Tracheophyta</taxon>
        <taxon>Spermatophyta</taxon>
        <taxon>Magnoliopsida</taxon>
        <taxon>eudicotyledons</taxon>
        <taxon>Gunneridae</taxon>
        <taxon>Pentapetalae</taxon>
        <taxon>rosids</taxon>
        <taxon>malvids</taxon>
        <taxon>Brassicales</taxon>
        <taxon>Brassicaceae</taxon>
        <taxon>Brassiceae</taxon>
        <taxon>Brassica</taxon>
    </lineage>
</organism>
<comment type="caution">
    <text evidence="1">The sequence shown here is derived from an EMBL/GenBank/DDBJ whole genome shotgun (WGS) entry which is preliminary data.</text>
</comment>
<dbReference type="Proteomes" id="UP000712600">
    <property type="component" value="Unassembled WGS sequence"/>
</dbReference>
<evidence type="ECO:0000313" key="1">
    <source>
        <dbReference type="EMBL" id="KAF3559172.1"/>
    </source>
</evidence>